<comment type="similarity">
    <text evidence="1 7">Belongs to the class-II pyridine nucleotide-disulfide oxidoreductase family.</text>
</comment>
<comment type="cofactor">
    <cofactor evidence="8">
        <name>FAD</name>
        <dbReference type="ChEBI" id="CHEBI:57692"/>
    </cofactor>
    <text evidence="8">Binds 1 FAD per subunit.</text>
</comment>
<dbReference type="NCBIfam" id="TIGR01292">
    <property type="entry name" value="TRX_reduct"/>
    <property type="match status" value="1"/>
</dbReference>
<evidence type="ECO:0000256" key="4">
    <source>
        <dbReference type="ARBA" id="ARBA00023002"/>
    </source>
</evidence>
<dbReference type="Gene3D" id="3.40.30.10">
    <property type="entry name" value="Glutaredoxin"/>
    <property type="match status" value="1"/>
</dbReference>
<dbReference type="Gene3D" id="3.50.50.60">
    <property type="entry name" value="FAD/NAD(P)-binding domain"/>
    <property type="match status" value="2"/>
</dbReference>
<dbReference type="PROSITE" id="PS00573">
    <property type="entry name" value="PYRIDINE_REDOX_2"/>
    <property type="match status" value="1"/>
</dbReference>
<dbReference type="InterPro" id="IPR036188">
    <property type="entry name" value="FAD/NAD-bd_sf"/>
</dbReference>
<evidence type="ECO:0000259" key="9">
    <source>
        <dbReference type="Pfam" id="PF07992"/>
    </source>
</evidence>
<dbReference type="PRINTS" id="PR00368">
    <property type="entry name" value="FADPNR"/>
</dbReference>
<keyword evidence="4 7" id="KW-0560">Oxidoreductase</keyword>
<dbReference type="Pfam" id="PF07992">
    <property type="entry name" value="Pyr_redox_2"/>
    <property type="match status" value="1"/>
</dbReference>
<dbReference type="InterPro" id="IPR023753">
    <property type="entry name" value="FAD/NAD-binding_dom"/>
</dbReference>
<dbReference type="PRINTS" id="PR00469">
    <property type="entry name" value="PNDRDTASEII"/>
</dbReference>
<dbReference type="OrthoDB" id="9806179at2"/>
<dbReference type="InterPro" id="IPR008255">
    <property type="entry name" value="Pyr_nucl-diS_OxRdtase_2_AS"/>
</dbReference>
<keyword evidence="3 7" id="KW-0274">FAD</keyword>
<dbReference type="SUPFAM" id="SSF51905">
    <property type="entry name" value="FAD/NAD(P)-binding domain"/>
    <property type="match status" value="1"/>
</dbReference>
<gene>
    <name evidence="10" type="ORF">SAMN04489866_101185</name>
</gene>
<evidence type="ECO:0000256" key="1">
    <source>
        <dbReference type="ARBA" id="ARBA00009333"/>
    </source>
</evidence>
<evidence type="ECO:0000256" key="6">
    <source>
        <dbReference type="ARBA" id="ARBA00023284"/>
    </source>
</evidence>
<dbReference type="GO" id="GO:0019430">
    <property type="term" value="P:removal of superoxide radicals"/>
    <property type="evidence" value="ECO:0007669"/>
    <property type="project" value="UniProtKB-UniRule"/>
</dbReference>
<accession>A0A1G6S0L6</accession>
<feature type="domain" description="FAD/NAD(P)-binding" evidence="9">
    <location>
        <begin position="11"/>
        <end position="300"/>
    </location>
</feature>
<name>A0A1G6S0L6_PEPNI</name>
<reference evidence="10 11" key="1">
    <citation type="submission" date="2016-10" db="EMBL/GenBank/DDBJ databases">
        <authorList>
            <person name="de Groot N.N."/>
        </authorList>
    </citation>
    <scope>NUCLEOTIDE SEQUENCE [LARGE SCALE GENOMIC DNA]</scope>
    <source>
        <strain evidence="10 11">DSM 20475</strain>
    </source>
</reference>
<dbReference type="EC" id="1.8.1.9" evidence="7"/>
<evidence type="ECO:0000256" key="3">
    <source>
        <dbReference type="ARBA" id="ARBA00022827"/>
    </source>
</evidence>
<dbReference type="InterPro" id="IPR005982">
    <property type="entry name" value="Thioredox_Rdtase"/>
</dbReference>
<evidence type="ECO:0000256" key="5">
    <source>
        <dbReference type="ARBA" id="ARBA00023157"/>
    </source>
</evidence>
<keyword evidence="2 7" id="KW-0285">Flavoprotein</keyword>
<protein>
    <recommendedName>
        <fullName evidence="7">Thioredoxin reductase</fullName>
        <ecNumber evidence="7">1.8.1.9</ecNumber>
    </recommendedName>
</protein>
<dbReference type="InterPro" id="IPR036249">
    <property type="entry name" value="Thioredoxin-like_sf"/>
</dbReference>
<dbReference type="GO" id="GO:0004791">
    <property type="term" value="F:thioredoxin-disulfide reductase (NADPH) activity"/>
    <property type="evidence" value="ECO:0007669"/>
    <property type="project" value="UniProtKB-UniRule"/>
</dbReference>
<dbReference type="EMBL" id="FNAF01000001">
    <property type="protein sequence ID" value="SDD10378.1"/>
    <property type="molecule type" value="Genomic_DNA"/>
</dbReference>
<sequence length="410" mass="44394">MAEKKLNEKHYDLIILGGGPAGLAAGIYGGRAKLNTLIIEKGSVGGRAFTTREIVNYPGFPETTGPDLTNIMREHAEKFGVTIARENIKSVDFSDDVKVLTTRKNKYMAPAVIVATGTEARVLGIPGEKEFTGDGVAYCATCDAEFFQDQHVVVVGSGDQAIEEGMFIAKFASKITVIVLHDEGVLDCNKQAAERAFKHPKMNFVWNSVLDAIYGDDGVEGVKVKNVKTGEISDLACSGVFFFVGLVPQTAFLEGTGIETSSRGYIPTTNLMETNLEGIYAVGDVRDKYLRQIATAVGDGATAATAAERFIEEQKDFQENIMHSDRPVLLSFWTPDYDDSLEMVNAVDKAVAEAGGHYKTMEADYTRKKTLAAKFGIELNDNQHAAVVVIKEGKKVGELDLSADLAGQLK</sequence>
<dbReference type="STRING" id="2741.SAMN04489866_101185"/>
<evidence type="ECO:0000256" key="7">
    <source>
        <dbReference type="RuleBase" id="RU003880"/>
    </source>
</evidence>
<dbReference type="RefSeq" id="WP_091790878.1">
    <property type="nucleotide sequence ID" value="NZ_FNAF01000001.1"/>
</dbReference>
<comment type="catalytic activity">
    <reaction evidence="7">
        <text>[thioredoxin]-dithiol + NADP(+) = [thioredoxin]-disulfide + NADPH + H(+)</text>
        <dbReference type="Rhea" id="RHEA:20345"/>
        <dbReference type="Rhea" id="RHEA-COMP:10698"/>
        <dbReference type="Rhea" id="RHEA-COMP:10700"/>
        <dbReference type="ChEBI" id="CHEBI:15378"/>
        <dbReference type="ChEBI" id="CHEBI:29950"/>
        <dbReference type="ChEBI" id="CHEBI:50058"/>
        <dbReference type="ChEBI" id="CHEBI:57783"/>
        <dbReference type="ChEBI" id="CHEBI:58349"/>
        <dbReference type="EC" id="1.8.1.9"/>
    </reaction>
</comment>
<dbReference type="Proteomes" id="UP000198995">
    <property type="component" value="Unassembled WGS sequence"/>
</dbReference>
<proteinExistence type="inferred from homology"/>
<dbReference type="PANTHER" id="PTHR48105">
    <property type="entry name" value="THIOREDOXIN REDUCTASE 1-RELATED-RELATED"/>
    <property type="match status" value="1"/>
</dbReference>
<keyword evidence="6 7" id="KW-0676">Redox-active center</keyword>
<dbReference type="AlphaFoldDB" id="A0A1G6S0L6"/>
<evidence type="ECO:0000313" key="10">
    <source>
        <dbReference type="EMBL" id="SDD10378.1"/>
    </source>
</evidence>
<evidence type="ECO:0000313" key="11">
    <source>
        <dbReference type="Proteomes" id="UP000198995"/>
    </source>
</evidence>
<dbReference type="InterPro" id="IPR050097">
    <property type="entry name" value="Ferredoxin-NADP_redctase_2"/>
</dbReference>
<dbReference type="SUPFAM" id="SSF52833">
    <property type="entry name" value="Thioredoxin-like"/>
    <property type="match status" value="1"/>
</dbReference>
<evidence type="ECO:0000256" key="2">
    <source>
        <dbReference type="ARBA" id="ARBA00022630"/>
    </source>
</evidence>
<comment type="subunit">
    <text evidence="7">Homodimer.</text>
</comment>
<keyword evidence="5" id="KW-1015">Disulfide bond</keyword>
<organism evidence="10 11">
    <name type="scientific">Peptococcus niger</name>
    <dbReference type="NCBI Taxonomy" id="2741"/>
    <lineage>
        <taxon>Bacteria</taxon>
        <taxon>Bacillati</taxon>
        <taxon>Bacillota</taxon>
        <taxon>Clostridia</taxon>
        <taxon>Eubacteriales</taxon>
        <taxon>Peptococcaceae</taxon>
        <taxon>Peptococcus</taxon>
    </lineage>
</organism>
<keyword evidence="8" id="KW-0521">NADP</keyword>
<evidence type="ECO:0000256" key="8">
    <source>
        <dbReference type="RuleBase" id="RU003881"/>
    </source>
</evidence>
<keyword evidence="11" id="KW-1185">Reference proteome</keyword>
<dbReference type="GO" id="GO:0005737">
    <property type="term" value="C:cytoplasm"/>
    <property type="evidence" value="ECO:0007669"/>
    <property type="project" value="InterPro"/>
</dbReference>